<dbReference type="InterPro" id="IPR024534">
    <property type="entry name" value="JetD_C"/>
</dbReference>
<keyword evidence="3" id="KW-1185">Reference proteome</keyword>
<name>A0ABV1GCF6_9FIRM</name>
<comment type="caution">
    <text evidence="2">The sequence shown here is derived from an EMBL/GenBank/DDBJ whole genome shotgun (WGS) entry which is preliminary data.</text>
</comment>
<evidence type="ECO:0000259" key="1">
    <source>
        <dbReference type="Pfam" id="PF09983"/>
    </source>
</evidence>
<dbReference type="Pfam" id="PF09983">
    <property type="entry name" value="JetD_C"/>
    <property type="match status" value="1"/>
</dbReference>
<dbReference type="EMBL" id="JBBMFA010000052">
    <property type="protein sequence ID" value="MEQ2519398.1"/>
    <property type="molecule type" value="Genomic_DNA"/>
</dbReference>
<dbReference type="Proteomes" id="UP001477672">
    <property type="component" value="Unassembled WGS sequence"/>
</dbReference>
<reference evidence="2 3" key="1">
    <citation type="submission" date="2024-03" db="EMBL/GenBank/DDBJ databases">
        <title>Human intestinal bacterial collection.</title>
        <authorList>
            <person name="Pauvert C."/>
            <person name="Hitch T.C.A."/>
            <person name="Clavel T."/>
        </authorList>
    </citation>
    <scope>NUCLEOTIDE SEQUENCE [LARGE SCALE GENOMIC DNA]</scope>
    <source>
        <strain evidence="2 3">CLA-JM-H11</strain>
    </source>
</reference>
<organism evidence="2 3">
    <name type="scientific">Ruthenibacterium intestinale</name>
    <dbReference type="NCBI Taxonomy" id="3133163"/>
    <lineage>
        <taxon>Bacteria</taxon>
        <taxon>Bacillati</taxon>
        <taxon>Bacillota</taxon>
        <taxon>Clostridia</taxon>
        <taxon>Eubacteriales</taxon>
        <taxon>Oscillospiraceae</taxon>
        <taxon>Ruthenibacterium</taxon>
    </lineage>
</organism>
<feature type="domain" description="Wadjet protein JetD C-terminal" evidence="1">
    <location>
        <begin position="263"/>
        <end position="409"/>
    </location>
</feature>
<gene>
    <name evidence="2" type="ORF">WMO24_02940</name>
</gene>
<evidence type="ECO:0000313" key="2">
    <source>
        <dbReference type="EMBL" id="MEQ2519398.1"/>
    </source>
</evidence>
<accession>A0ABV1GCF6</accession>
<evidence type="ECO:0000313" key="3">
    <source>
        <dbReference type="Proteomes" id="UP001477672"/>
    </source>
</evidence>
<protein>
    <submittedName>
        <fullName evidence="2">Wadjet anti-phage system protein JetD domain-containing protein</fullName>
    </submittedName>
</protein>
<proteinExistence type="predicted"/>
<dbReference type="RefSeq" id="WP_349214844.1">
    <property type="nucleotide sequence ID" value="NZ_JBBMFA010000052.1"/>
</dbReference>
<sequence>MKQNILLSHLLDKYEKSKHLTQPGTSTRRVMLRIEKHEFPEYAYEDAQIRDTWNDVVNDLKAHGLISAEWVSGRPVLSCVVLNLEHLAECYQLTGRTHPKELAQTVIERMTARLSGVTTDWILAWRDDICHQAKENLRVPPYCKKDLVLLDQLLTAFVVYDALSGESITMRAFSGKCYQNTKTFEREVRDSFLRIALSYCAGLIEACEQSELGEREQLAYLGIYARPELYELTGNCVIQTEQGEISVAAAAPYGLALPSSGVDTIQSFDMSAIRKVIFIENKTNYDEFVLSELRPWELVVYHGGFLSPQKCKFFRKMAAALQNQTETVFWADIDLGGFQMFERLKGIFPTLTPMRMSAEDVTTYHGTGLVRSEHYLKTVQTALACDQYPIFHMAMKKILEYGVTIEQEVFLTE</sequence>